<reference evidence="1" key="1">
    <citation type="submission" date="2020-06" db="EMBL/GenBank/DDBJ databases">
        <title>WGS assembly of Ceratodon purpureus strain R40.</title>
        <authorList>
            <person name="Carey S.B."/>
            <person name="Jenkins J."/>
            <person name="Shu S."/>
            <person name="Lovell J.T."/>
            <person name="Sreedasyam A."/>
            <person name="Maumus F."/>
            <person name="Tiley G.P."/>
            <person name="Fernandez-Pozo N."/>
            <person name="Barry K."/>
            <person name="Chen C."/>
            <person name="Wang M."/>
            <person name="Lipzen A."/>
            <person name="Daum C."/>
            <person name="Saski C.A."/>
            <person name="Payton A.C."/>
            <person name="Mcbreen J.C."/>
            <person name="Conrad R.E."/>
            <person name="Kollar L.M."/>
            <person name="Olsson S."/>
            <person name="Huttunen S."/>
            <person name="Landis J.B."/>
            <person name="Wickett N.J."/>
            <person name="Johnson M.G."/>
            <person name="Rensing S.A."/>
            <person name="Grimwood J."/>
            <person name="Schmutz J."/>
            <person name="Mcdaniel S.F."/>
        </authorList>
    </citation>
    <scope>NUCLEOTIDE SEQUENCE</scope>
    <source>
        <strain evidence="1">R40</strain>
    </source>
</reference>
<accession>A0A8T0IRU8</accession>
<comment type="caution">
    <text evidence="1">The sequence shown here is derived from an EMBL/GenBank/DDBJ whole genome shotgun (WGS) entry which is preliminary data.</text>
</comment>
<gene>
    <name evidence="1" type="ORF">KC19_2G036900</name>
</gene>
<protein>
    <submittedName>
        <fullName evidence="1">Uncharacterized protein</fullName>
    </submittedName>
</protein>
<dbReference type="Proteomes" id="UP000822688">
    <property type="component" value="Chromosome 2"/>
</dbReference>
<evidence type="ECO:0000313" key="1">
    <source>
        <dbReference type="EMBL" id="KAG0585765.1"/>
    </source>
</evidence>
<keyword evidence="2" id="KW-1185">Reference proteome</keyword>
<dbReference type="AlphaFoldDB" id="A0A8T0IRU8"/>
<organism evidence="1 2">
    <name type="scientific">Ceratodon purpureus</name>
    <name type="common">Fire moss</name>
    <name type="synonym">Dicranum purpureum</name>
    <dbReference type="NCBI Taxonomy" id="3225"/>
    <lineage>
        <taxon>Eukaryota</taxon>
        <taxon>Viridiplantae</taxon>
        <taxon>Streptophyta</taxon>
        <taxon>Embryophyta</taxon>
        <taxon>Bryophyta</taxon>
        <taxon>Bryophytina</taxon>
        <taxon>Bryopsida</taxon>
        <taxon>Dicranidae</taxon>
        <taxon>Pseudoditrichales</taxon>
        <taxon>Ditrichaceae</taxon>
        <taxon>Ceratodon</taxon>
    </lineage>
</organism>
<sequence length="56" mass="6013">MTRISIALPSALGPLQAVTSGESLIVAKWCLTRIFNAAKCTKTVVVCYSFTAPRVQ</sequence>
<proteinExistence type="predicted"/>
<dbReference type="EMBL" id="CM026422">
    <property type="protein sequence ID" value="KAG0585765.1"/>
    <property type="molecule type" value="Genomic_DNA"/>
</dbReference>
<name>A0A8T0IRU8_CERPU</name>
<evidence type="ECO:0000313" key="2">
    <source>
        <dbReference type="Proteomes" id="UP000822688"/>
    </source>
</evidence>